<keyword evidence="2" id="KW-1185">Reference proteome</keyword>
<sequence>MVGYKLIALDLDGTTLNEEGVLSDENIHWIQKADEAGVIVIIATGRGRQTAQPHLDRLKLQHPFIVMNGSEVWRQPGELLDRQFVPRTCMNQCIDLARQYGVMYFGYELSRGLCCNFEPSSEEDNEMWMKFLFHSDELAKLDEIRGIMTDWSEVEVSSSSVKNIEITPKGISKALRLKEVCALLQISMDEVIAVGDGPNDIYMLQAAGLGIAVGNAMEEVKLAADITLPYTNGDHAVAKVIQQYVFQK</sequence>
<dbReference type="Gene3D" id="3.30.1240.10">
    <property type="match status" value="2"/>
</dbReference>
<gene>
    <name evidence="1" type="ORF">J2736_004651</name>
</gene>
<organism evidence="1 2">
    <name type="scientific">Paenibacillus qinlingensis</name>
    <dbReference type="NCBI Taxonomy" id="1837343"/>
    <lineage>
        <taxon>Bacteria</taxon>
        <taxon>Bacillati</taxon>
        <taxon>Bacillota</taxon>
        <taxon>Bacilli</taxon>
        <taxon>Bacillales</taxon>
        <taxon>Paenibacillaceae</taxon>
        <taxon>Paenibacillus</taxon>
    </lineage>
</organism>
<dbReference type="PANTHER" id="PTHR10000">
    <property type="entry name" value="PHOSPHOSERINE PHOSPHATASE"/>
    <property type="match status" value="1"/>
</dbReference>
<dbReference type="RefSeq" id="WP_310500913.1">
    <property type="nucleotide sequence ID" value="NZ_JAVDSB010000010.1"/>
</dbReference>
<dbReference type="SFLD" id="SFLDS00003">
    <property type="entry name" value="Haloacid_Dehalogenase"/>
    <property type="match status" value="1"/>
</dbReference>
<reference evidence="1 2" key="1">
    <citation type="submission" date="2023-07" db="EMBL/GenBank/DDBJ databases">
        <title>Sorghum-associated microbial communities from plants grown in Nebraska, USA.</title>
        <authorList>
            <person name="Schachtman D."/>
        </authorList>
    </citation>
    <scope>NUCLEOTIDE SEQUENCE [LARGE SCALE GENOMIC DNA]</scope>
    <source>
        <strain evidence="1 2">CC258</strain>
    </source>
</reference>
<dbReference type="InterPro" id="IPR006379">
    <property type="entry name" value="HAD-SF_hydro_IIB"/>
</dbReference>
<proteinExistence type="predicted"/>
<evidence type="ECO:0000313" key="1">
    <source>
        <dbReference type="EMBL" id="MDR6553444.1"/>
    </source>
</evidence>
<dbReference type="InterPro" id="IPR036412">
    <property type="entry name" value="HAD-like_sf"/>
</dbReference>
<dbReference type="Pfam" id="PF08282">
    <property type="entry name" value="Hydrolase_3"/>
    <property type="match status" value="1"/>
</dbReference>
<dbReference type="Proteomes" id="UP001267290">
    <property type="component" value="Unassembled WGS sequence"/>
</dbReference>
<dbReference type="SFLD" id="SFLDG01140">
    <property type="entry name" value="C2.B:_Phosphomannomutase_and_P"/>
    <property type="match status" value="1"/>
</dbReference>
<name>A0ABU1P1N4_9BACL</name>
<dbReference type="Gene3D" id="3.40.50.1000">
    <property type="entry name" value="HAD superfamily/HAD-like"/>
    <property type="match status" value="2"/>
</dbReference>
<dbReference type="InterPro" id="IPR023214">
    <property type="entry name" value="HAD_sf"/>
</dbReference>
<accession>A0ABU1P1N4</accession>
<protein>
    <submittedName>
        <fullName evidence="1">Hydroxymethylpyrimidine pyrophosphatase-like HAD family hydrolase</fullName>
    </submittedName>
</protein>
<dbReference type="NCBIfam" id="TIGR01484">
    <property type="entry name" value="HAD-SF-IIB"/>
    <property type="match status" value="1"/>
</dbReference>
<evidence type="ECO:0000313" key="2">
    <source>
        <dbReference type="Proteomes" id="UP001267290"/>
    </source>
</evidence>
<dbReference type="PANTHER" id="PTHR10000:SF55">
    <property type="entry name" value="5-AMINO-6-(5-PHOSPHO-D-RIBITYLAMINO)URACIL PHOSPHATASE YCSE"/>
    <property type="match status" value="1"/>
</dbReference>
<dbReference type="SUPFAM" id="SSF56784">
    <property type="entry name" value="HAD-like"/>
    <property type="match status" value="1"/>
</dbReference>
<comment type="caution">
    <text evidence="1">The sequence shown here is derived from an EMBL/GenBank/DDBJ whole genome shotgun (WGS) entry which is preliminary data.</text>
</comment>
<dbReference type="EMBL" id="JAVDSB010000010">
    <property type="protein sequence ID" value="MDR6553444.1"/>
    <property type="molecule type" value="Genomic_DNA"/>
</dbReference>